<dbReference type="Pfam" id="PF13380">
    <property type="entry name" value="CoA_binding_2"/>
    <property type="match status" value="1"/>
</dbReference>
<dbReference type="PROSITE" id="PS50975">
    <property type="entry name" value="ATP_GRASP"/>
    <property type="match status" value="1"/>
</dbReference>
<sequence length="696" mass="73232">MEFFFNPKGIALIGATANPLKGGYAILKNLATGFKGGIYPVNPRYDEIDGIPCYPSVAQVPDPVDLAIVFVPGRIVPQVIRDCAGRGIRGVMIESGGFAESGADGKAMQADISEFARKAGIRLWGPNCMGLVDARQQHVFSFVSPTIWESLIPGDVSLIVQSGMLSGAFLIDSMTHGTMGVNKVCSVGNKMDVDECELLEYLVRDPSTKSVGLYLESVSDGRRFLEICRKSPKPVVMLKGGKSAKGAAAAMSHTASMAGDRKVISGALAQAGVTEAKDFHQMLDICRALASFPDVRTPGNGRVAILTYSGGAGIVASDFIDGMDIDLADLSPASTEMLRQVFPEWMPVSNPVDLWPAVEQNGAEKAYGAAVRAACADPNVDAIFMHCFAGGFALTTDMAPLAAAAEKAGKPLFCWLIGKSEEARRFQTETQAVGIPVFREVYRAVECINAVFARKQVLERQRAAGKTAADPAEPAGEPLRLPESGDGVLDEYASKQVLAGCGIPVVAEEIADTAGAAAGIAARFGFPVVMKGLAPGQVHKTESGLVRLGISSATAAEAAFKALTDAMKGEGSVLVQPQVCGEAELIAGLVRDPQFGPCVMFGLGGVMAEVLDDVVFAVAPLTHADALELIGRLKAQKLLNGFRGAPPADREMLARILVRLGRLGNDYPRIREVDINPLMVAGGKPVAVDASVILSA</sequence>
<dbReference type="Gene3D" id="3.30.1490.20">
    <property type="entry name" value="ATP-grasp fold, A domain"/>
    <property type="match status" value="1"/>
</dbReference>
<dbReference type="InterPro" id="IPR011761">
    <property type="entry name" value="ATP-grasp"/>
</dbReference>
<dbReference type="Gene3D" id="3.30.470.20">
    <property type="entry name" value="ATP-grasp fold, B domain"/>
    <property type="match status" value="1"/>
</dbReference>
<reference evidence="7" key="1">
    <citation type="submission" date="2017-11" db="EMBL/GenBank/DDBJ databases">
        <authorList>
            <person name="Watanabe M."/>
            <person name="Kojima H."/>
        </authorList>
    </citation>
    <scope>NUCLEOTIDE SEQUENCE [LARGE SCALE GENOMIC DNA]</scope>
    <source>
        <strain evidence="7">Tokyo 01</strain>
    </source>
</reference>
<dbReference type="GO" id="GO:0016874">
    <property type="term" value="F:ligase activity"/>
    <property type="evidence" value="ECO:0007669"/>
    <property type="project" value="UniProtKB-KW"/>
</dbReference>
<feature type="domain" description="ATP-grasp" evidence="5">
    <location>
        <begin position="495"/>
        <end position="531"/>
    </location>
</feature>
<dbReference type="GO" id="GO:0046872">
    <property type="term" value="F:metal ion binding"/>
    <property type="evidence" value="ECO:0007669"/>
    <property type="project" value="InterPro"/>
</dbReference>
<dbReference type="Gene3D" id="3.40.50.720">
    <property type="entry name" value="NAD(P)-binding Rossmann-like Domain"/>
    <property type="match status" value="1"/>
</dbReference>
<name>A0A401FXC9_9BACT</name>
<dbReference type="SMART" id="SM00881">
    <property type="entry name" value="CoA_binding"/>
    <property type="match status" value="1"/>
</dbReference>
<organism evidence="6 7">
    <name type="scientific">Desulfonema ishimotonii</name>
    <dbReference type="NCBI Taxonomy" id="45657"/>
    <lineage>
        <taxon>Bacteria</taxon>
        <taxon>Pseudomonadati</taxon>
        <taxon>Thermodesulfobacteriota</taxon>
        <taxon>Desulfobacteria</taxon>
        <taxon>Desulfobacterales</taxon>
        <taxon>Desulfococcaceae</taxon>
        <taxon>Desulfonema</taxon>
    </lineage>
</organism>
<dbReference type="Pfam" id="PF13607">
    <property type="entry name" value="Succ_CoA_lig"/>
    <property type="match status" value="1"/>
</dbReference>
<gene>
    <name evidence="6" type="ORF">DENIS_2545</name>
</gene>
<evidence type="ECO:0000256" key="1">
    <source>
        <dbReference type="ARBA" id="ARBA00022598"/>
    </source>
</evidence>
<dbReference type="EMBL" id="BEXT01000001">
    <property type="protein sequence ID" value="GBC61583.1"/>
    <property type="molecule type" value="Genomic_DNA"/>
</dbReference>
<dbReference type="InterPro" id="IPR036291">
    <property type="entry name" value="NAD(P)-bd_dom_sf"/>
</dbReference>
<dbReference type="PANTHER" id="PTHR43334:SF1">
    <property type="entry name" value="3-HYDROXYPROPIONATE--COA LIGASE [ADP-FORMING]"/>
    <property type="match status" value="1"/>
</dbReference>
<keyword evidence="2 4" id="KW-0547">Nucleotide-binding</keyword>
<reference evidence="7" key="2">
    <citation type="submission" date="2019-01" db="EMBL/GenBank/DDBJ databases">
        <title>Genome sequence of Desulfonema ishimotonii strain Tokyo 01.</title>
        <authorList>
            <person name="Fukui M."/>
        </authorList>
    </citation>
    <scope>NUCLEOTIDE SEQUENCE [LARGE SCALE GENOMIC DNA]</scope>
    <source>
        <strain evidence="7">Tokyo 01</strain>
    </source>
</reference>
<evidence type="ECO:0000313" key="6">
    <source>
        <dbReference type="EMBL" id="GBC61583.1"/>
    </source>
</evidence>
<dbReference type="SUPFAM" id="SSF51735">
    <property type="entry name" value="NAD(P)-binding Rossmann-fold domains"/>
    <property type="match status" value="1"/>
</dbReference>
<accession>A0A401FXC9</accession>
<comment type="caution">
    <text evidence="6">The sequence shown here is derived from an EMBL/GenBank/DDBJ whole genome shotgun (WGS) entry which is preliminary data.</text>
</comment>
<dbReference type="InterPro" id="IPR016102">
    <property type="entry name" value="Succinyl-CoA_synth-like"/>
</dbReference>
<dbReference type="SUPFAM" id="SSF56059">
    <property type="entry name" value="Glutathione synthetase ATP-binding domain-like"/>
    <property type="match status" value="1"/>
</dbReference>
<dbReference type="RefSeq" id="WP_124328853.1">
    <property type="nucleotide sequence ID" value="NZ_BEXT01000001.1"/>
</dbReference>
<dbReference type="InterPro" id="IPR032875">
    <property type="entry name" value="Succ_CoA_lig_flav_dom"/>
</dbReference>
<keyword evidence="3 4" id="KW-0067">ATP-binding</keyword>
<evidence type="ECO:0000256" key="2">
    <source>
        <dbReference type="ARBA" id="ARBA00022741"/>
    </source>
</evidence>
<dbReference type="SUPFAM" id="SSF52210">
    <property type="entry name" value="Succinyl-CoA synthetase domains"/>
    <property type="match status" value="2"/>
</dbReference>
<dbReference type="GO" id="GO:0005524">
    <property type="term" value="F:ATP binding"/>
    <property type="evidence" value="ECO:0007669"/>
    <property type="project" value="UniProtKB-UniRule"/>
</dbReference>
<dbReference type="InterPro" id="IPR013815">
    <property type="entry name" value="ATP_grasp_subdomain_1"/>
</dbReference>
<keyword evidence="7" id="KW-1185">Reference proteome</keyword>
<proteinExistence type="predicted"/>
<evidence type="ECO:0000256" key="4">
    <source>
        <dbReference type="PROSITE-ProRule" id="PRU00409"/>
    </source>
</evidence>
<evidence type="ECO:0000259" key="5">
    <source>
        <dbReference type="PROSITE" id="PS50975"/>
    </source>
</evidence>
<dbReference type="AlphaFoldDB" id="A0A401FXC9"/>
<dbReference type="Gene3D" id="3.40.50.261">
    <property type="entry name" value="Succinyl-CoA synthetase domains"/>
    <property type="match status" value="2"/>
</dbReference>
<dbReference type="Pfam" id="PF13549">
    <property type="entry name" value="ATP-grasp_5"/>
    <property type="match status" value="1"/>
</dbReference>
<keyword evidence="1" id="KW-0436">Ligase</keyword>
<dbReference type="OrthoDB" id="9791027at2"/>
<protein>
    <submittedName>
        <fullName evidence="6">CoA-binding protein</fullName>
    </submittedName>
</protein>
<dbReference type="InterPro" id="IPR003781">
    <property type="entry name" value="CoA-bd"/>
</dbReference>
<dbReference type="PANTHER" id="PTHR43334">
    <property type="entry name" value="ACETATE--COA LIGASE [ADP-FORMING]"/>
    <property type="match status" value="1"/>
</dbReference>
<dbReference type="InterPro" id="IPR051538">
    <property type="entry name" value="Acyl-CoA_Synth/Transferase"/>
</dbReference>
<evidence type="ECO:0000313" key="7">
    <source>
        <dbReference type="Proteomes" id="UP000288096"/>
    </source>
</evidence>
<dbReference type="Proteomes" id="UP000288096">
    <property type="component" value="Unassembled WGS sequence"/>
</dbReference>
<evidence type="ECO:0000256" key="3">
    <source>
        <dbReference type="ARBA" id="ARBA00022840"/>
    </source>
</evidence>